<dbReference type="InterPro" id="IPR001828">
    <property type="entry name" value="ANF_lig-bd_rcpt"/>
</dbReference>
<dbReference type="GO" id="GO:0005886">
    <property type="term" value="C:plasma membrane"/>
    <property type="evidence" value="ECO:0007669"/>
    <property type="project" value="UniProtKB-SubCell"/>
</dbReference>
<dbReference type="PANTHER" id="PTHR24061:SF504">
    <property type="entry name" value="EXTRACELLULAR CALCIUM-SENSING RECEPTOR ISOFORM X2-RELATED"/>
    <property type="match status" value="1"/>
</dbReference>
<evidence type="ECO:0000313" key="13">
    <source>
        <dbReference type="Ensembl" id="ENSSORP00005011485.1"/>
    </source>
</evidence>
<dbReference type="InterPro" id="IPR000068">
    <property type="entry name" value="GPCR_3_Ca_sens_rcpt-rel"/>
</dbReference>
<dbReference type="Proteomes" id="UP000472271">
    <property type="component" value="Chromosome 13"/>
</dbReference>
<dbReference type="InterPro" id="IPR038550">
    <property type="entry name" value="GPCR_3_9-Cys_sf"/>
</dbReference>
<dbReference type="InterPro" id="IPR017978">
    <property type="entry name" value="GPCR_3_C"/>
</dbReference>
<comment type="subcellular location">
    <subcellularLocation>
        <location evidence="1">Cell membrane</location>
        <topology evidence="1">Multi-pass membrane protein</topology>
    </subcellularLocation>
</comment>
<feature type="transmembrane region" description="Helical" evidence="11">
    <location>
        <begin position="717"/>
        <end position="737"/>
    </location>
</feature>
<keyword evidence="7 11" id="KW-0472">Membrane</keyword>
<evidence type="ECO:0000256" key="9">
    <source>
        <dbReference type="ARBA" id="ARBA00023180"/>
    </source>
</evidence>
<keyword evidence="9" id="KW-0325">Glycoprotein</keyword>
<evidence type="ECO:0000256" key="5">
    <source>
        <dbReference type="ARBA" id="ARBA00022989"/>
    </source>
</evidence>
<feature type="transmembrane region" description="Helical" evidence="11">
    <location>
        <begin position="559"/>
        <end position="581"/>
    </location>
</feature>
<dbReference type="Ensembl" id="ENSSORT00005011867.1">
    <property type="protein sequence ID" value="ENSSORP00005011485.1"/>
    <property type="gene ID" value="ENSSORG00005006142.1"/>
</dbReference>
<feature type="transmembrane region" description="Helical" evidence="11">
    <location>
        <begin position="682"/>
        <end position="705"/>
    </location>
</feature>
<evidence type="ECO:0000256" key="8">
    <source>
        <dbReference type="ARBA" id="ARBA00023170"/>
    </source>
</evidence>
<feature type="transmembrane region" description="Helical" evidence="11">
    <location>
        <begin position="517"/>
        <end position="547"/>
    </location>
</feature>
<dbReference type="PRINTS" id="PR01535">
    <property type="entry name" value="VOMERONASL2R"/>
</dbReference>
<dbReference type="PRINTS" id="PR00248">
    <property type="entry name" value="GPCRMGR"/>
</dbReference>
<dbReference type="InParanoid" id="A0A672Z3V8"/>
<keyword evidence="14" id="KW-1185">Reference proteome</keyword>
<dbReference type="PROSITE" id="PS50259">
    <property type="entry name" value="G_PROTEIN_RECEP_F3_4"/>
    <property type="match status" value="1"/>
</dbReference>
<dbReference type="SUPFAM" id="SSF53822">
    <property type="entry name" value="Periplasmic binding protein-like I"/>
    <property type="match status" value="1"/>
</dbReference>
<dbReference type="GO" id="GO:0004930">
    <property type="term" value="F:G protein-coupled receptor activity"/>
    <property type="evidence" value="ECO:0007669"/>
    <property type="project" value="UniProtKB-KW"/>
</dbReference>
<evidence type="ECO:0000256" key="4">
    <source>
        <dbReference type="ARBA" id="ARBA00022729"/>
    </source>
</evidence>
<evidence type="ECO:0000256" key="6">
    <source>
        <dbReference type="ARBA" id="ARBA00023040"/>
    </source>
</evidence>
<evidence type="ECO:0000256" key="11">
    <source>
        <dbReference type="SAM" id="Phobius"/>
    </source>
</evidence>
<dbReference type="InterPro" id="IPR017979">
    <property type="entry name" value="GPCR_3_CS"/>
</dbReference>
<reference evidence="13" key="3">
    <citation type="submission" date="2025-09" db="UniProtKB">
        <authorList>
            <consortium name="Ensembl"/>
        </authorList>
    </citation>
    <scope>IDENTIFICATION</scope>
</reference>
<evidence type="ECO:0000256" key="7">
    <source>
        <dbReference type="ARBA" id="ARBA00023136"/>
    </source>
</evidence>
<feature type="transmembrane region" description="Helical" evidence="11">
    <location>
        <begin position="593"/>
        <end position="617"/>
    </location>
</feature>
<dbReference type="PANTHER" id="PTHR24061">
    <property type="entry name" value="CALCIUM-SENSING RECEPTOR-RELATED"/>
    <property type="match status" value="1"/>
</dbReference>
<dbReference type="AlphaFoldDB" id="A0A672Z3V8"/>
<dbReference type="FunFam" id="3.40.50.2300:FF:000016">
    <property type="entry name" value="Taste 1 receptor member 2"/>
    <property type="match status" value="1"/>
</dbReference>
<keyword evidence="10" id="KW-0807">Transducer</keyword>
<feature type="domain" description="G-protein coupled receptors family 3 profile" evidence="12">
    <location>
        <begin position="523"/>
        <end position="781"/>
    </location>
</feature>
<feature type="transmembrane region" description="Helical" evidence="11">
    <location>
        <begin position="637"/>
        <end position="655"/>
    </location>
</feature>
<accession>A0A672Z3V8</accession>
<evidence type="ECO:0000256" key="1">
    <source>
        <dbReference type="ARBA" id="ARBA00004651"/>
    </source>
</evidence>
<dbReference type="Pfam" id="PF01094">
    <property type="entry name" value="ANF_receptor"/>
    <property type="match status" value="1"/>
</dbReference>
<feature type="transmembrane region" description="Helical" evidence="11">
    <location>
        <begin position="6"/>
        <end position="26"/>
    </location>
</feature>
<dbReference type="Gene3D" id="3.40.50.2300">
    <property type="match status" value="2"/>
</dbReference>
<sequence length="810" mass="90164">MTPPSIYSNCVLTLSSILISCFTFSAQPAARQCILQNSFEPGFVAKGDFLIGGIFPLHYNQEMPDLNSTYRPPPVKCNGFDPRAFRWAQTMRLAVEEINQNTELLPNYTLGYKIFDSCAYPLTGQRAALAVLNGVGEDDYPMCTGPSPLLAIIGESGSAQSIVVSRILQPFKIPMLVMILFSFFYSVTSLSIAQLLVHFDWTWVGLVRGDHEYGRFAVQGLLRELQGTKVCVAYQEMIPLLYNRQRALEIMQVHFTGEMTPFLRDYMAQNITGIQWVASEAWVTASVFTGSEYYPYLGGTIGFGIRKGHIPRLSDYLQTVNPENYPSNPLVHELWEALYGCAPSSVSGSQLPPCSGHELLLEQHSAYMNTSSPRVAYNVYKSVYAIAHSLHNIFLCQSGSGPFQNKSCAQRNNIHPWQVKYNILLVTFNIAGEEVNFDLKGDSIPYYDIINWQRGTSGNVEFVNVGLFDGTKAAGEELVIQEDGIIWAGHQIDCTSCPEDFWSNQYRTACIPKKVEFLAYNTLGIVLTVISIVGACLTVAVLIVFVYHRNTAIVRVNNSELSFFILISLTPCFLCSLVFIGEPTPWSCMLRHTAFSITFSLCISCIFGKTLVVLAAFTATRPGNNIMKWLGPKQQRAIIFSCTLVQVVICAAWLIDAPPYPSRNTQYEHSKIILECSVGSSLAFWCVLGYIGLQACLCFLLAFLARKLPGNFNEAKFITFSMLIFCAVWLAFIPAYISSPGNYADAVESFAILASSFGLLFCLFAPKCYIILLKPEKNTKQMFGFSLFTKPTSSGIFSSHAFLDISFRLK</sequence>
<evidence type="ECO:0000259" key="12">
    <source>
        <dbReference type="PROSITE" id="PS50259"/>
    </source>
</evidence>
<evidence type="ECO:0000256" key="3">
    <source>
        <dbReference type="ARBA" id="ARBA00022692"/>
    </source>
</evidence>
<reference evidence="13" key="1">
    <citation type="submission" date="2019-06" db="EMBL/GenBank/DDBJ databases">
        <authorList>
            <consortium name="Wellcome Sanger Institute Data Sharing"/>
        </authorList>
    </citation>
    <scope>NUCLEOTIDE SEQUENCE [LARGE SCALE GENOMIC DNA]</scope>
</reference>
<dbReference type="PROSITE" id="PS00981">
    <property type="entry name" value="G_PROTEIN_RECEP_F3_3"/>
    <property type="match status" value="1"/>
</dbReference>
<keyword evidence="6" id="KW-0297">G-protein coupled receptor</keyword>
<keyword evidence="4" id="KW-0732">Signal</keyword>
<organism evidence="13 14">
    <name type="scientific">Sphaeramia orbicularis</name>
    <name type="common">orbiculate cardinalfish</name>
    <dbReference type="NCBI Taxonomy" id="375764"/>
    <lineage>
        <taxon>Eukaryota</taxon>
        <taxon>Metazoa</taxon>
        <taxon>Chordata</taxon>
        <taxon>Craniata</taxon>
        <taxon>Vertebrata</taxon>
        <taxon>Euteleostomi</taxon>
        <taxon>Actinopterygii</taxon>
        <taxon>Neopterygii</taxon>
        <taxon>Teleostei</taxon>
        <taxon>Neoteleostei</taxon>
        <taxon>Acanthomorphata</taxon>
        <taxon>Gobiaria</taxon>
        <taxon>Kurtiformes</taxon>
        <taxon>Apogonoidei</taxon>
        <taxon>Apogonidae</taxon>
        <taxon>Apogoninae</taxon>
        <taxon>Sphaeramia</taxon>
    </lineage>
</organism>
<dbReference type="InterPro" id="IPR028082">
    <property type="entry name" value="Peripla_BP_I"/>
</dbReference>
<keyword evidence="5 11" id="KW-1133">Transmembrane helix</keyword>
<evidence type="ECO:0000313" key="14">
    <source>
        <dbReference type="Proteomes" id="UP000472271"/>
    </source>
</evidence>
<name>A0A672Z3V8_9TELE</name>
<dbReference type="Pfam" id="PF00003">
    <property type="entry name" value="7tm_3"/>
    <property type="match status" value="1"/>
</dbReference>
<protein>
    <submittedName>
        <fullName evidence="13">Olfactory receptor C family, v3</fullName>
    </submittedName>
</protein>
<keyword evidence="2" id="KW-1003">Cell membrane</keyword>
<feature type="transmembrane region" description="Helical" evidence="11">
    <location>
        <begin position="175"/>
        <end position="197"/>
    </location>
</feature>
<reference evidence="13" key="2">
    <citation type="submission" date="2025-08" db="UniProtKB">
        <authorList>
            <consortium name="Ensembl"/>
        </authorList>
    </citation>
    <scope>IDENTIFICATION</scope>
</reference>
<dbReference type="InterPro" id="IPR004073">
    <property type="entry name" value="GPCR_3_vmron_rcpt_2"/>
</dbReference>
<dbReference type="CDD" id="cd15283">
    <property type="entry name" value="7tmC_V2R_pheromone"/>
    <property type="match status" value="1"/>
</dbReference>
<dbReference type="InterPro" id="IPR000337">
    <property type="entry name" value="GPCR_3"/>
</dbReference>
<keyword evidence="8" id="KW-0675">Receptor</keyword>
<evidence type="ECO:0000256" key="10">
    <source>
        <dbReference type="ARBA" id="ARBA00023224"/>
    </source>
</evidence>
<dbReference type="Gene3D" id="2.10.50.30">
    <property type="entry name" value="GPCR, family 3, nine cysteines domain"/>
    <property type="match status" value="1"/>
</dbReference>
<keyword evidence="3 11" id="KW-0812">Transmembrane</keyword>
<feature type="transmembrane region" description="Helical" evidence="11">
    <location>
        <begin position="749"/>
        <end position="772"/>
    </location>
</feature>
<evidence type="ECO:0000256" key="2">
    <source>
        <dbReference type="ARBA" id="ARBA00022475"/>
    </source>
</evidence>
<proteinExistence type="predicted"/>